<proteinExistence type="predicted"/>
<sequence length="217" mass="22124">MTYSQIPPTPETPSRIVAVMAALAVIALSGCAAYSPAALLHRYEGGVISSGPPPAPGLDSPWPNLASVPPRPTSISPADQAALRGRLEAANRGQNLMAGHEPPAPAAAPPPPSVPPLRLGFRPREAVLSPAQIALLGAFAARRAGRPIAAIGFAPGRDPAGLRLALLRATAIANALEVAGVPAADIRLEALASGRGGAAQMLYPRHKPTTPDAQDRS</sequence>
<dbReference type="STRING" id="349163.Acry_1300"/>
<dbReference type="KEGG" id="acr:Acry_1300"/>
<keyword evidence="2" id="KW-0812">Transmembrane</keyword>
<evidence type="ECO:0000313" key="4">
    <source>
        <dbReference type="Proteomes" id="UP000000245"/>
    </source>
</evidence>
<dbReference type="EMBL" id="CP000697">
    <property type="protein sequence ID" value="ABQ30511.1"/>
    <property type="molecule type" value="Genomic_DNA"/>
</dbReference>
<evidence type="ECO:0000256" key="1">
    <source>
        <dbReference type="SAM" id="MobiDB-lite"/>
    </source>
</evidence>
<dbReference type="InterPro" id="IPR036737">
    <property type="entry name" value="OmpA-like_sf"/>
</dbReference>
<gene>
    <name evidence="3" type="ordered locus">Acry_1300</name>
</gene>
<organism evidence="3 4">
    <name type="scientific">Acidiphilium cryptum (strain JF-5)</name>
    <dbReference type="NCBI Taxonomy" id="349163"/>
    <lineage>
        <taxon>Bacteria</taxon>
        <taxon>Pseudomonadati</taxon>
        <taxon>Pseudomonadota</taxon>
        <taxon>Alphaproteobacteria</taxon>
        <taxon>Acetobacterales</taxon>
        <taxon>Acidocellaceae</taxon>
        <taxon>Acidiphilium</taxon>
    </lineage>
</organism>
<feature type="region of interest" description="Disordered" evidence="1">
    <location>
        <begin position="51"/>
        <end position="77"/>
    </location>
</feature>
<keyword evidence="2" id="KW-1133">Transmembrane helix</keyword>
<evidence type="ECO:0008006" key="5">
    <source>
        <dbReference type="Google" id="ProtNLM"/>
    </source>
</evidence>
<evidence type="ECO:0000313" key="3">
    <source>
        <dbReference type="EMBL" id="ABQ30511.1"/>
    </source>
</evidence>
<keyword evidence="2" id="KW-0472">Membrane</keyword>
<name>A5FY29_ACICJ</name>
<protein>
    <recommendedName>
        <fullName evidence="5">OmpA-like domain-containing protein</fullName>
    </recommendedName>
</protein>
<accession>A5FY29</accession>
<evidence type="ECO:0000256" key="2">
    <source>
        <dbReference type="SAM" id="Phobius"/>
    </source>
</evidence>
<reference evidence="3 4" key="1">
    <citation type="submission" date="2007-05" db="EMBL/GenBank/DDBJ databases">
        <title>Complete sequence of chromosome of Acidiphilium cryptum JF-5.</title>
        <authorList>
            <consortium name="US DOE Joint Genome Institute"/>
            <person name="Copeland A."/>
            <person name="Lucas S."/>
            <person name="Lapidus A."/>
            <person name="Barry K."/>
            <person name="Detter J.C."/>
            <person name="Glavina del Rio T."/>
            <person name="Hammon N."/>
            <person name="Israni S."/>
            <person name="Dalin E."/>
            <person name="Tice H."/>
            <person name="Pitluck S."/>
            <person name="Sims D."/>
            <person name="Brettin T."/>
            <person name="Bruce D."/>
            <person name="Han C."/>
            <person name="Schmutz J."/>
            <person name="Larimer F."/>
            <person name="Land M."/>
            <person name="Hauser L."/>
            <person name="Kyrpides N."/>
            <person name="Kim E."/>
            <person name="Magnuson T."/>
            <person name="Richardson P."/>
        </authorList>
    </citation>
    <scope>NUCLEOTIDE SEQUENCE [LARGE SCALE GENOMIC DNA]</scope>
    <source>
        <strain evidence="3 4">JF-5</strain>
    </source>
</reference>
<keyword evidence="4" id="KW-1185">Reference proteome</keyword>
<dbReference type="AlphaFoldDB" id="A5FY29"/>
<dbReference type="Proteomes" id="UP000000245">
    <property type="component" value="Chromosome"/>
</dbReference>
<dbReference type="RefSeq" id="WP_011942143.1">
    <property type="nucleotide sequence ID" value="NC_009484.1"/>
</dbReference>
<feature type="transmembrane region" description="Helical" evidence="2">
    <location>
        <begin position="16"/>
        <end position="34"/>
    </location>
</feature>
<dbReference type="SUPFAM" id="SSF103088">
    <property type="entry name" value="OmpA-like"/>
    <property type="match status" value="1"/>
</dbReference>
<dbReference type="HOGENOM" id="CLU_1270020_0_0_5"/>